<evidence type="ECO:0000313" key="10">
    <source>
        <dbReference type="EMBL" id="MBL0387069.1"/>
    </source>
</evidence>
<keyword evidence="11" id="KW-1185">Reference proteome</keyword>
<feature type="transmembrane region" description="Helical" evidence="7">
    <location>
        <begin position="149"/>
        <end position="169"/>
    </location>
</feature>
<evidence type="ECO:0000256" key="1">
    <source>
        <dbReference type="ARBA" id="ARBA00004651"/>
    </source>
</evidence>
<evidence type="ECO:0000256" key="2">
    <source>
        <dbReference type="ARBA" id="ARBA00005801"/>
    </source>
</evidence>
<proteinExistence type="inferred from homology"/>
<dbReference type="RefSeq" id="WP_201634719.1">
    <property type="nucleotide sequence ID" value="NZ_JAEQNB010000003.1"/>
</dbReference>
<evidence type="ECO:0000313" key="11">
    <source>
        <dbReference type="Proteomes" id="UP000602284"/>
    </source>
</evidence>
<comment type="subcellular location">
    <subcellularLocation>
        <location evidence="1">Cell membrane</location>
        <topology evidence="1">Multi-pass membrane protein</topology>
    </subcellularLocation>
</comment>
<evidence type="ECO:0000256" key="7">
    <source>
        <dbReference type="SAM" id="Phobius"/>
    </source>
</evidence>
<gene>
    <name evidence="10" type="ORF">JJB07_10440</name>
</gene>
<accession>A0ABS1J9W3</accession>
<comment type="similarity">
    <text evidence="2">Belongs to the peptidase A24 family.</text>
</comment>
<feature type="domain" description="Prepilin type IV endopeptidase peptidase" evidence="8">
    <location>
        <begin position="106"/>
        <end position="209"/>
    </location>
</feature>
<dbReference type="Pfam" id="PF06750">
    <property type="entry name" value="A24_N_bact"/>
    <property type="match status" value="1"/>
</dbReference>
<dbReference type="Proteomes" id="UP000602284">
    <property type="component" value="Unassembled WGS sequence"/>
</dbReference>
<feature type="transmembrane region" description="Helical" evidence="7">
    <location>
        <begin position="6"/>
        <end position="29"/>
    </location>
</feature>
<dbReference type="PANTHER" id="PTHR30487">
    <property type="entry name" value="TYPE 4 PREPILIN-LIKE PROTEINS LEADER PEPTIDE-PROCESSING ENZYME"/>
    <property type="match status" value="1"/>
</dbReference>
<keyword evidence="3" id="KW-1003">Cell membrane</keyword>
<dbReference type="InterPro" id="IPR050882">
    <property type="entry name" value="Prepilin_peptidase/N-MTase"/>
</dbReference>
<feature type="transmembrane region" description="Helical" evidence="7">
    <location>
        <begin position="124"/>
        <end position="143"/>
    </location>
</feature>
<dbReference type="EMBL" id="JAEQNB010000003">
    <property type="protein sequence ID" value="MBL0387069.1"/>
    <property type="molecule type" value="Genomic_DNA"/>
</dbReference>
<feature type="transmembrane region" description="Helical" evidence="7">
    <location>
        <begin position="100"/>
        <end position="117"/>
    </location>
</feature>
<evidence type="ECO:0000256" key="4">
    <source>
        <dbReference type="ARBA" id="ARBA00022692"/>
    </source>
</evidence>
<dbReference type="Gene3D" id="1.20.120.1220">
    <property type="match status" value="1"/>
</dbReference>
<keyword evidence="6 7" id="KW-0472">Membrane</keyword>
<evidence type="ECO:0000256" key="3">
    <source>
        <dbReference type="ARBA" id="ARBA00022475"/>
    </source>
</evidence>
<dbReference type="InterPro" id="IPR000045">
    <property type="entry name" value="Prepilin_IV_endopep_pep"/>
</dbReference>
<feature type="domain" description="Prepilin peptidase A24 N-terminal" evidence="9">
    <location>
        <begin position="15"/>
        <end position="95"/>
    </location>
</feature>
<sequence length="252" mass="28229">MENLLVMSYIFTFFLFIGSFLNVLGFRMLDGTSVWNPRHSHCPSCGTQLTWRDLIPVLSWLFLRGKCRNCHQPISWLYPLGELMTAVLLTFVVWHGGWTLETFVNLVLFVIVITGTITDLRAKLIPNALTFPGMAILLVLRLFVHPEPLWDYLLGFVVGGGVLTLLALIPNGMGGGDVKLFALLGLGLGWKLVLLALFFSCVWGTVVGLPLKVSGRLKARQAIPFGPFILLGTLTSWAYGERLWDLYRNLYL</sequence>
<protein>
    <submittedName>
        <fullName evidence="10">Prepilin peptidase</fullName>
    </submittedName>
</protein>
<comment type="caution">
    <text evidence="10">The sequence shown here is derived from an EMBL/GenBank/DDBJ whole genome shotgun (WGS) entry which is preliminary data.</text>
</comment>
<keyword evidence="4 7" id="KW-0812">Transmembrane</keyword>
<dbReference type="Pfam" id="PF01478">
    <property type="entry name" value="Peptidase_A24"/>
    <property type="match status" value="1"/>
</dbReference>
<evidence type="ECO:0000259" key="8">
    <source>
        <dbReference type="Pfam" id="PF01478"/>
    </source>
</evidence>
<feature type="transmembrane region" description="Helical" evidence="7">
    <location>
        <begin position="221"/>
        <end position="240"/>
    </location>
</feature>
<organism evidence="10 11">
    <name type="scientific">Tumebacillus amylolyticus</name>
    <dbReference type="NCBI Taxonomy" id="2801339"/>
    <lineage>
        <taxon>Bacteria</taxon>
        <taxon>Bacillati</taxon>
        <taxon>Bacillota</taxon>
        <taxon>Bacilli</taxon>
        <taxon>Bacillales</taxon>
        <taxon>Alicyclobacillaceae</taxon>
        <taxon>Tumebacillus</taxon>
    </lineage>
</organism>
<evidence type="ECO:0000259" key="9">
    <source>
        <dbReference type="Pfam" id="PF06750"/>
    </source>
</evidence>
<dbReference type="PANTHER" id="PTHR30487:SF0">
    <property type="entry name" value="PREPILIN LEADER PEPTIDASE_N-METHYLTRANSFERASE-RELATED"/>
    <property type="match status" value="1"/>
</dbReference>
<keyword evidence="5 7" id="KW-1133">Transmembrane helix</keyword>
<reference evidence="10 11" key="1">
    <citation type="submission" date="2021-01" db="EMBL/GenBank/DDBJ databases">
        <title>Tumebacillus sp. strain ITR2 16S ribosomal RNA gene Genome sequencing and assembly.</title>
        <authorList>
            <person name="Kang M."/>
        </authorList>
    </citation>
    <scope>NUCLEOTIDE SEQUENCE [LARGE SCALE GENOMIC DNA]</scope>
    <source>
        <strain evidence="10 11">ITR2</strain>
    </source>
</reference>
<evidence type="ECO:0000256" key="6">
    <source>
        <dbReference type="ARBA" id="ARBA00023136"/>
    </source>
</evidence>
<dbReference type="InterPro" id="IPR010627">
    <property type="entry name" value="Prepilin_pept_A24_N"/>
</dbReference>
<name>A0ABS1J9W3_9BACL</name>
<feature type="transmembrane region" description="Helical" evidence="7">
    <location>
        <begin position="181"/>
        <end position="209"/>
    </location>
</feature>
<evidence type="ECO:0000256" key="5">
    <source>
        <dbReference type="ARBA" id="ARBA00022989"/>
    </source>
</evidence>